<dbReference type="RefSeq" id="WP_131306981.1">
    <property type="nucleotide sequence ID" value="NZ_SJFN01000005.1"/>
</dbReference>
<sequence length="237" mass="25467">MPTAPLASLLPRAVPAIADVGLALCARLPARPDDRLAPLADGRPIATLLIVGWRGRRGWDAFAASPEAGDDRPDPLDRWSRRVIDALAARLGGRALYPFDGPPWRPFQAWAARGGRSFPSPLGLTIDPDVGLWQSFRGALALAEPLDEPIVAGVSPCDACRDRPCLTACPVAAFDGATYAVARCRAHLEDPMGASCRDDGCRARRACPVGRDHVYAPAQIRFLMRAFRAAPPFEDPT</sequence>
<dbReference type="Proteomes" id="UP000292781">
    <property type="component" value="Unassembled WGS sequence"/>
</dbReference>
<proteinExistence type="predicted"/>
<dbReference type="OrthoDB" id="8279740at2"/>
<reference evidence="1 2" key="1">
    <citation type="submission" date="2019-02" db="EMBL/GenBank/DDBJ databases">
        <title>Siculibacillus lacustris gen. nov., sp. nov., a new rosette-forming bacterium isolated from a freshwater crater lake (Lake St. Ana, Romania).</title>
        <authorList>
            <person name="Felfoldi T."/>
            <person name="Marton Z."/>
            <person name="Szabo A."/>
            <person name="Mentes A."/>
            <person name="Boka K."/>
            <person name="Marialigeti K."/>
            <person name="Mathe I."/>
            <person name="Koncz M."/>
            <person name="Schumann P."/>
            <person name="Toth E."/>
        </authorList>
    </citation>
    <scope>NUCLEOTIDE SEQUENCE [LARGE SCALE GENOMIC DNA]</scope>
    <source>
        <strain evidence="1 2">SA-279</strain>
    </source>
</reference>
<organism evidence="1 2">
    <name type="scientific">Siculibacillus lacustris</name>
    <dbReference type="NCBI Taxonomy" id="1549641"/>
    <lineage>
        <taxon>Bacteria</taxon>
        <taxon>Pseudomonadati</taxon>
        <taxon>Pseudomonadota</taxon>
        <taxon>Alphaproteobacteria</taxon>
        <taxon>Hyphomicrobiales</taxon>
        <taxon>Ancalomicrobiaceae</taxon>
        <taxon>Siculibacillus</taxon>
    </lineage>
</organism>
<protein>
    <submittedName>
        <fullName evidence="1">Ferredoxin</fullName>
    </submittedName>
</protein>
<keyword evidence="2" id="KW-1185">Reference proteome</keyword>
<dbReference type="EMBL" id="SJFN01000005">
    <property type="protein sequence ID" value="TBW40103.1"/>
    <property type="molecule type" value="Genomic_DNA"/>
</dbReference>
<name>A0A4Q9VW92_9HYPH</name>
<dbReference type="AlphaFoldDB" id="A0A4Q9VW92"/>
<accession>A0A4Q9VW92</accession>
<evidence type="ECO:0000313" key="1">
    <source>
        <dbReference type="EMBL" id="TBW40103.1"/>
    </source>
</evidence>
<comment type="caution">
    <text evidence="1">The sequence shown here is derived from an EMBL/GenBank/DDBJ whole genome shotgun (WGS) entry which is preliminary data.</text>
</comment>
<gene>
    <name evidence="1" type="ORF">EYW49_05410</name>
</gene>
<evidence type="ECO:0000313" key="2">
    <source>
        <dbReference type="Proteomes" id="UP000292781"/>
    </source>
</evidence>